<dbReference type="EMBL" id="CP048286">
    <property type="protein sequence ID" value="QHW32801.1"/>
    <property type="molecule type" value="Genomic_DNA"/>
</dbReference>
<organism evidence="3 4">
    <name type="scientific">Paenibacillus rhizovicinus</name>
    <dbReference type="NCBI Taxonomy" id="2704463"/>
    <lineage>
        <taxon>Bacteria</taxon>
        <taxon>Bacillati</taxon>
        <taxon>Bacillota</taxon>
        <taxon>Bacilli</taxon>
        <taxon>Bacillales</taxon>
        <taxon>Paenibacillaceae</taxon>
        <taxon>Paenibacillus</taxon>
    </lineage>
</organism>
<dbReference type="Proteomes" id="UP000479114">
    <property type="component" value="Chromosome"/>
</dbReference>
<dbReference type="AlphaFoldDB" id="A0A6C0P382"/>
<reference evidence="3 4" key="1">
    <citation type="submission" date="2020-02" db="EMBL/GenBank/DDBJ databases">
        <title>Paenibacillus sp. nov., isolated from rhizosphere soil of tomato.</title>
        <authorList>
            <person name="Weon H.-Y."/>
            <person name="Lee S.A."/>
        </authorList>
    </citation>
    <scope>NUCLEOTIDE SEQUENCE [LARGE SCALE GENOMIC DNA]</scope>
    <source>
        <strain evidence="3 4">14171R-81</strain>
    </source>
</reference>
<name>A0A6C0P382_9BACL</name>
<accession>A0A6C0P382</accession>
<evidence type="ECO:0000313" key="3">
    <source>
        <dbReference type="EMBL" id="QHW32801.1"/>
    </source>
</evidence>
<dbReference type="InterPro" id="IPR046510">
    <property type="entry name" value="DUF6688_N"/>
</dbReference>
<protein>
    <submittedName>
        <fullName evidence="3">Uncharacterized protein</fullName>
    </submittedName>
</protein>
<dbReference type="InterPro" id="IPR056491">
    <property type="entry name" value="DUF6688_C"/>
</dbReference>
<evidence type="ECO:0000259" key="2">
    <source>
        <dbReference type="Pfam" id="PF23543"/>
    </source>
</evidence>
<evidence type="ECO:0000259" key="1">
    <source>
        <dbReference type="Pfam" id="PF20394"/>
    </source>
</evidence>
<proteinExistence type="predicted"/>
<sequence>MMRRRRVPALWFALLFPVQLVIQLLLVLFGQRPDSVVQAFLATSGFHLSRLPAPPPEMVGGDGHYLCTVAARGHRRVVKPLRAGIRHGAAITANRQLMIANAFENVLEQYMPACHRTIRRLYDTYGYPVSRQIRSKLAADAVFIVMKPMEWSFLLVLYTVDSRPENRIQVQYSEFGKKGRPTGD</sequence>
<feature type="domain" description="DUF6688" evidence="2">
    <location>
        <begin position="62"/>
        <end position="173"/>
    </location>
</feature>
<gene>
    <name evidence="3" type="ORF">GZH47_19635</name>
</gene>
<feature type="domain" description="DUF6688" evidence="1">
    <location>
        <begin position="2"/>
        <end position="56"/>
    </location>
</feature>
<dbReference type="Pfam" id="PF20394">
    <property type="entry name" value="DUF6688"/>
    <property type="match status" value="1"/>
</dbReference>
<dbReference type="KEGG" id="prz:GZH47_19635"/>
<keyword evidence="4" id="KW-1185">Reference proteome</keyword>
<dbReference type="Pfam" id="PF23543">
    <property type="entry name" value="DUF6688_C"/>
    <property type="match status" value="1"/>
</dbReference>
<evidence type="ECO:0000313" key="4">
    <source>
        <dbReference type="Proteomes" id="UP000479114"/>
    </source>
</evidence>